<dbReference type="EMBL" id="SUNJ01007075">
    <property type="protein sequence ID" value="TPP62280.1"/>
    <property type="molecule type" value="Genomic_DNA"/>
</dbReference>
<feature type="compositionally biased region" description="Acidic residues" evidence="1">
    <location>
        <begin position="112"/>
        <end position="124"/>
    </location>
</feature>
<dbReference type="AlphaFoldDB" id="A0A504YXJ4"/>
<accession>A0A504YXJ4</accession>
<feature type="region of interest" description="Disordered" evidence="1">
    <location>
        <begin position="289"/>
        <end position="317"/>
    </location>
</feature>
<protein>
    <submittedName>
        <fullName evidence="2">Uncharacterized protein</fullName>
    </submittedName>
</protein>
<feature type="compositionally biased region" description="Basic and acidic residues" evidence="1">
    <location>
        <begin position="254"/>
        <end position="267"/>
    </location>
</feature>
<proteinExistence type="predicted"/>
<evidence type="ECO:0000313" key="3">
    <source>
        <dbReference type="Proteomes" id="UP000316759"/>
    </source>
</evidence>
<dbReference type="Proteomes" id="UP000316759">
    <property type="component" value="Unassembled WGS sequence"/>
</dbReference>
<name>A0A504YXJ4_FASGI</name>
<comment type="caution">
    <text evidence="2">The sequence shown here is derived from an EMBL/GenBank/DDBJ whole genome shotgun (WGS) entry which is preliminary data.</text>
</comment>
<feature type="compositionally biased region" description="Basic and acidic residues" evidence="1">
    <location>
        <begin position="293"/>
        <end position="303"/>
    </location>
</feature>
<gene>
    <name evidence="2" type="ORF">FGIG_08704</name>
</gene>
<evidence type="ECO:0000256" key="1">
    <source>
        <dbReference type="SAM" id="MobiDB-lite"/>
    </source>
</evidence>
<evidence type="ECO:0000313" key="2">
    <source>
        <dbReference type="EMBL" id="TPP62280.1"/>
    </source>
</evidence>
<reference evidence="2 3" key="1">
    <citation type="submission" date="2019-04" db="EMBL/GenBank/DDBJ databases">
        <title>Annotation for the trematode Fasciola gigantica.</title>
        <authorList>
            <person name="Choi Y.-J."/>
        </authorList>
    </citation>
    <scope>NUCLEOTIDE SEQUENCE [LARGE SCALE GENOMIC DNA]</scope>
    <source>
        <strain evidence="2">Uganda_cow_1</strain>
    </source>
</reference>
<feature type="compositionally biased region" description="Polar residues" evidence="1">
    <location>
        <begin position="207"/>
        <end position="221"/>
    </location>
</feature>
<feature type="compositionally biased region" description="Polar residues" evidence="1">
    <location>
        <begin position="158"/>
        <end position="168"/>
    </location>
</feature>
<feature type="region of interest" description="Disordered" evidence="1">
    <location>
        <begin position="101"/>
        <end position="221"/>
    </location>
</feature>
<keyword evidence="3" id="KW-1185">Reference proteome</keyword>
<feature type="compositionally biased region" description="Basic and acidic residues" evidence="1">
    <location>
        <begin position="135"/>
        <end position="144"/>
    </location>
</feature>
<feature type="region of interest" description="Disordered" evidence="1">
    <location>
        <begin position="248"/>
        <end position="274"/>
    </location>
</feature>
<organism evidence="2 3">
    <name type="scientific">Fasciola gigantica</name>
    <name type="common">Giant liver fluke</name>
    <dbReference type="NCBI Taxonomy" id="46835"/>
    <lineage>
        <taxon>Eukaryota</taxon>
        <taxon>Metazoa</taxon>
        <taxon>Spiralia</taxon>
        <taxon>Lophotrochozoa</taxon>
        <taxon>Platyhelminthes</taxon>
        <taxon>Trematoda</taxon>
        <taxon>Digenea</taxon>
        <taxon>Plagiorchiida</taxon>
        <taxon>Echinostomata</taxon>
        <taxon>Echinostomatoidea</taxon>
        <taxon>Fasciolidae</taxon>
        <taxon>Fasciola</taxon>
    </lineage>
</organism>
<sequence length="371" mass="40975">MQSNLNMAYLAKSIDTQFPLIHIDQSPGEGWRSLFAEMQLMLDVTKTTVVEPSDLLGRVTAISEEYTPSVKLADFEIKAPTVPDPTKHLFSKCDGIKSVYLDQKPNESSRETEEDVEMMEESNADVDATGSPEGTGEHVERTENDGETGSRVTDLPTVASNIDGTHTQGDIRLNVTEKASDEDTSPMIDGGDGNYDKTGGNEKKSEIPSQVASPVTDSVQPGITRVSSKTFYVANIKFYEKIGKINSTDQCKSTTEESESKIKPKEETDTEDIDSTDKAYLTPAKFPAQEITEGERNDPEDNNRNGGHMTMEDSIDGPNMREFSQMKLRGDLFWFAIRISLYMRNTTENGKRGIQETLGDVNGKRDDGLVA</sequence>